<keyword evidence="12" id="KW-1133">Transmembrane helix</keyword>
<evidence type="ECO:0000256" key="11">
    <source>
        <dbReference type="ARBA" id="ARBA00083147"/>
    </source>
</evidence>
<dbReference type="InterPro" id="IPR051607">
    <property type="entry name" value="Metallo-dep_hydrolases"/>
</dbReference>
<evidence type="ECO:0000256" key="5">
    <source>
        <dbReference type="ARBA" id="ARBA00022723"/>
    </source>
</evidence>
<dbReference type="EC" id="3.5.4.3" evidence="4"/>
<feature type="transmembrane region" description="Helical" evidence="12">
    <location>
        <begin position="442"/>
        <end position="463"/>
    </location>
</feature>
<sequence length="494" mass="53354">MSGKVVEKKVYLGTFAHSKSLKELEIAHDAAIFVDETGKIVAVERGVADEAAAKSFFPKLNWSDSQEKPIQIIKSKEEQFFFPGFIDTHIHASQYPNAGIFGKSTLLDWLNTYTFPLESSLSALPTAHRVYARVIARTLSHGTTTAAYYATISVPATNLLADLCLAAGQRALIGRCCMDSLAPDYYRDAGPEESIADTRATIAHIASIDPTHAIVKPIITPRFAPSCSSQLLMGLGKLQKETGLPVQTHISENKREIDLVAQLFPESKSYAEVYDSHDLLGPKTVLAHAVHITDEERALIRERGAGISHCPVSNAALSSGMAAVRTWLDDGINVGLGTDVGGGYSPSVLEAVRQAVLCSRNLAMGEAGEEAERRKLSVEEALYLGTLGGGKVVGMEGKVGAFEVGMEWDAQLVGMEGVGVEGGLRGVMGGRWISLGGRAGRISWRSGCLMGMIGILWLFGFGGDWCTSGDLERGWWTKGYWLWLVAGLWVSMFK</sequence>
<keyword evidence="6" id="KW-0378">Hydrolase</keyword>
<evidence type="ECO:0000256" key="1">
    <source>
        <dbReference type="ARBA" id="ARBA00001947"/>
    </source>
</evidence>
<evidence type="ECO:0000259" key="13">
    <source>
        <dbReference type="Pfam" id="PF01979"/>
    </source>
</evidence>
<dbReference type="FunFam" id="3.20.20.140:FF:000022">
    <property type="entry name" value="Guanine deaminase"/>
    <property type="match status" value="1"/>
</dbReference>
<evidence type="ECO:0000256" key="12">
    <source>
        <dbReference type="SAM" id="Phobius"/>
    </source>
</evidence>
<proteinExistence type="inferred from homology"/>
<dbReference type="VEuPathDB" id="FungiDB:GMDG_01247"/>
<evidence type="ECO:0000256" key="10">
    <source>
        <dbReference type="ARBA" id="ARBA00069860"/>
    </source>
</evidence>
<evidence type="ECO:0000256" key="9">
    <source>
        <dbReference type="ARBA" id="ARBA00056079"/>
    </source>
</evidence>
<dbReference type="STRING" id="658429.L8FUS2"/>
<dbReference type="InterPro" id="IPR011059">
    <property type="entry name" value="Metal-dep_hydrolase_composite"/>
</dbReference>
<evidence type="ECO:0000256" key="3">
    <source>
        <dbReference type="ARBA" id="ARBA00006745"/>
    </source>
</evidence>
<keyword evidence="12" id="KW-0472">Membrane</keyword>
<dbReference type="InParanoid" id="L8FUS2"/>
<name>L8FUS2_PSED2</name>
<dbReference type="GO" id="GO:0008270">
    <property type="term" value="F:zinc ion binding"/>
    <property type="evidence" value="ECO:0007669"/>
    <property type="project" value="TreeGrafter"/>
</dbReference>
<accession>L8FUS2</accession>
<dbReference type="AlphaFoldDB" id="L8FUS2"/>
<protein>
    <recommendedName>
        <fullName evidence="10">Probable guanine deaminase</fullName>
        <ecNumber evidence="4">3.5.4.3</ecNumber>
    </recommendedName>
    <alternativeName>
        <fullName evidence="11">Guanine aminohydrolase</fullName>
    </alternativeName>
</protein>
<comment type="catalytic activity">
    <reaction evidence="8">
        <text>guanine + H2O + H(+) = xanthine + NH4(+)</text>
        <dbReference type="Rhea" id="RHEA:14665"/>
        <dbReference type="ChEBI" id="CHEBI:15377"/>
        <dbReference type="ChEBI" id="CHEBI:15378"/>
        <dbReference type="ChEBI" id="CHEBI:16235"/>
        <dbReference type="ChEBI" id="CHEBI:17712"/>
        <dbReference type="ChEBI" id="CHEBI:28938"/>
        <dbReference type="EC" id="3.5.4.3"/>
    </reaction>
</comment>
<dbReference type="InterPro" id="IPR006680">
    <property type="entry name" value="Amidohydro-rel"/>
</dbReference>
<dbReference type="InterPro" id="IPR032466">
    <property type="entry name" value="Metal_Hydrolase"/>
</dbReference>
<organism evidence="14 15">
    <name type="scientific">Pseudogymnoascus destructans (strain ATCC MYA-4855 / 20631-21)</name>
    <name type="common">Bat white-nose syndrome fungus</name>
    <name type="synonym">Geomyces destructans</name>
    <dbReference type="NCBI Taxonomy" id="658429"/>
    <lineage>
        <taxon>Eukaryota</taxon>
        <taxon>Fungi</taxon>
        <taxon>Dikarya</taxon>
        <taxon>Ascomycota</taxon>
        <taxon>Pezizomycotina</taxon>
        <taxon>Leotiomycetes</taxon>
        <taxon>Thelebolales</taxon>
        <taxon>Thelebolaceae</taxon>
        <taxon>Pseudogymnoascus</taxon>
    </lineage>
</organism>
<dbReference type="EMBL" id="GL573183">
    <property type="protein sequence ID" value="ELR03496.1"/>
    <property type="molecule type" value="Genomic_DNA"/>
</dbReference>
<dbReference type="Gene3D" id="3.20.20.140">
    <property type="entry name" value="Metal-dependent hydrolases"/>
    <property type="match status" value="1"/>
</dbReference>
<evidence type="ECO:0000256" key="8">
    <source>
        <dbReference type="ARBA" id="ARBA00051148"/>
    </source>
</evidence>
<dbReference type="OrthoDB" id="194468at2759"/>
<reference evidence="15" key="1">
    <citation type="submission" date="2010-09" db="EMBL/GenBank/DDBJ databases">
        <title>The genome sequence of Geomyces destructans 20631-21.</title>
        <authorList>
            <consortium name="The Broad Institute Genome Sequencing Platform"/>
            <person name="Cuomo C.A."/>
            <person name="Blehert D.S."/>
            <person name="Lorch J.M."/>
            <person name="Young S.K."/>
            <person name="Zeng Q."/>
            <person name="Gargeya S."/>
            <person name="Fitzgerald M."/>
            <person name="Haas B."/>
            <person name="Abouelleil A."/>
            <person name="Alvarado L."/>
            <person name="Arachchi H.M."/>
            <person name="Berlin A."/>
            <person name="Brown A."/>
            <person name="Chapman S.B."/>
            <person name="Chen Z."/>
            <person name="Dunbar C."/>
            <person name="Freedman E."/>
            <person name="Gearin G."/>
            <person name="Gellesch M."/>
            <person name="Goldberg J."/>
            <person name="Griggs A."/>
            <person name="Gujja S."/>
            <person name="Heiman D."/>
            <person name="Howarth C."/>
            <person name="Larson L."/>
            <person name="Lui A."/>
            <person name="MacDonald P.J.P."/>
            <person name="Montmayeur A."/>
            <person name="Murphy C."/>
            <person name="Neiman D."/>
            <person name="Pearson M."/>
            <person name="Priest M."/>
            <person name="Roberts A."/>
            <person name="Saif S."/>
            <person name="Shea T."/>
            <person name="Shenoy N."/>
            <person name="Sisk P."/>
            <person name="Stolte C."/>
            <person name="Sykes S."/>
            <person name="Wortman J."/>
            <person name="Nusbaum C."/>
            <person name="Birren B."/>
        </authorList>
    </citation>
    <scope>NUCLEOTIDE SEQUENCE [LARGE SCALE GENOMIC DNA]</scope>
    <source>
        <strain evidence="15">ATCC MYA-4855 / 20631-21</strain>
    </source>
</reference>
<keyword evidence="12" id="KW-0812">Transmembrane</keyword>
<evidence type="ECO:0000313" key="15">
    <source>
        <dbReference type="Proteomes" id="UP000011064"/>
    </source>
</evidence>
<dbReference type="GO" id="GO:0008892">
    <property type="term" value="F:guanine deaminase activity"/>
    <property type="evidence" value="ECO:0007669"/>
    <property type="project" value="UniProtKB-EC"/>
</dbReference>
<dbReference type="SUPFAM" id="SSF51556">
    <property type="entry name" value="Metallo-dependent hydrolases"/>
    <property type="match status" value="1"/>
</dbReference>
<dbReference type="GO" id="GO:0046098">
    <property type="term" value="P:guanine metabolic process"/>
    <property type="evidence" value="ECO:0007669"/>
    <property type="project" value="TreeGrafter"/>
</dbReference>
<feature type="transmembrane region" description="Helical" evidence="12">
    <location>
        <begin position="475"/>
        <end position="493"/>
    </location>
</feature>
<comment type="function">
    <text evidence="9">Catalyzes the hydrolytic deamination of guanine, producing xanthine and ammonia.</text>
</comment>
<comment type="cofactor">
    <cofactor evidence="1">
        <name>Zn(2+)</name>
        <dbReference type="ChEBI" id="CHEBI:29105"/>
    </cofactor>
</comment>
<dbReference type="GO" id="GO:0005829">
    <property type="term" value="C:cytosol"/>
    <property type="evidence" value="ECO:0007669"/>
    <property type="project" value="TreeGrafter"/>
</dbReference>
<evidence type="ECO:0000256" key="7">
    <source>
        <dbReference type="ARBA" id="ARBA00022833"/>
    </source>
</evidence>
<keyword evidence="7" id="KW-0862">Zinc</keyword>
<dbReference type="HOGENOM" id="CLU_012358_0_0_1"/>
<keyword evidence="15" id="KW-1185">Reference proteome</keyword>
<comment type="similarity">
    <text evidence="3">Belongs to the metallo-dependent hydrolases superfamily. ATZ/TRZ family.</text>
</comment>
<gene>
    <name evidence="14" type="ORF">GMDG_01247</name>
</gene>
<dbReference type="FunCoup" id="L8FUS2">
    <property type="interactions" value="130"/>
</dbReference>
<evidence type="ECO:0000256" key="2">
    <source>
        <dbReference type="ARBA" id="ARBA00004984"/>
    </source>
</evidence>
<feature type="domain" description="Amidohydrolase-related" evidence="13">
    <location>
        <begin position="82"/>
        <end position="413"/>
    </location>
</feature>
<evidence type="ECO:0000313" key="14">
    <source>
        <dbReference type="EMBL" id="ELR03496.1"/>
    </source>
</evidence>
<keyword evidence="5" id="KW-0479">Metal-binding</keyword>
<dbReference type="Proteomes" id="UP000011064">
    <property type="component" value="Unassembled WGS sequence"/>
</dbReference>
<comment type="pathway">
    <text evidence="2">Purine metabolism; guanine degradation; xanthine from guanine: step 1/1.</text>
</comment>
<dbReference type="Gene3D" id="2.30.40.10">
    <property type="entry name" value="Urease, subunit C, domain 1"/>
    <property type="match status" value="1"/>
</dbReference>
<evidence type="ECO:0000256" key="4">
    <source>
        <dbReference type="ARBA" id="ARBA00012781"/>
    </source>
</evidence>
<dbReference type="PANTHER" id="PTHR11271:SF6">
    <property type="entry name" value="GUANINE DEAMINASE"/>
    <property type="match status" value="1"/>
</dbReference>
<dbReference type="Pfam" id="PF01979">
    <property type="entry name" value="Amidohydro_1"/>
    <property type="match status" value="1"/>
</dbReference>
<dbReference type="PANTHER" id="PTHR11271">
    <property type="entry name" value="GUANINE DEAMINASE"/>
    <property type="match status" value="1"/>
</dbReference>
<evidence type="ECO:0000256" key="6">
    <source>
        <dbReference type="ARBA" id="ARBA00022801"/>
    </source>
</evidence>